<protein>
    <recommendedName>
        <fullName evidence="5">DUF721 domain-containing protein</fullName>
    </recommendedName>
</protein>
<keyword evidence="4" id="KW-1185">Reference proteome</keyword>
<gene>
    <name evidence="2" type="ORF">A6M23_03150</name>
    <name evidence="1" type="ORF">A6P07_10365</name>
</gene>
<evidence type="ECO:0000313" key="3">
    <source>
        <dbReference type="Proteomes" id="UP000094893"/>
    </source>
</evidence>
<dbReference type="Pfam" id="PF05258">
    <property type="entry name" value="DciA"/>
    <property type="match status" value="1"/>
</dbReference>
<dbReference type="RefSeq" id="WP_024893349.1">
    <property type="nucleotide sequence ID" value="NZ_JBAYOM010000008.1"/>
</dbReference>
<dbReference type="InterPro" id="IPR007922">
    <property type="entry name" value="DciA-like"/>
</dbReference>
<evidence type="ECO:0000313" key="1">
    <source>
        <dbReference type="EMBL" id="OCX72260.1"/>
    </source>
</evidence>
<sequence>MNDKRQRPQRPFTLRHSGNVGSIVQYARLLRERQPAWNAMLDLEVQDHTWLVAWSGNTLQVLCQSPVWHAWLRRNEKKVIKRWNKEFPEDPVQQIQSSIRHWHAQLPAQPRVQKKPKIYADQAAQTLKQSSKQMAPDIARAMLRLAETLEKAQAGEATKLSAKEKGAELSE</sequence>
<evidence type="ECO:0000313" key="2">
    <source>
        <dbReference type="EMBL" id="OCX75233.1"/>
    </source>
</evidence>
<evidence type="ECO:0000313" key="4">
    <source>
        <dbReference type="Proteomes" id="UP000095008"/>
    </source>
</evidence>
<proteinExistence type="predicted"/>
<name>A0A1C2IGY6_ACITH</name>
<organism evidence="2 4">
    <name type="scientific">Acidithiobacillus thiooxidans</name>
    <name type="common">Thiobacillus thiooxidans</name>
    <dbReference type="NCBI Taxonomy" id="930"/>
    <lineage>
        <taxon>Bacteria</taxon>
        <taxon>Pseudomonadati</taxon>
        <taxon>Pseudomonadota</taxon>
        <taxon>Acidithiobacillia</taxon>
        <taxon>Acidithiobacillales</taxon>
        <taxon>Acidithiobacillaceae</taxon>
        <taxon>Acidithiobacillus</taxon>
    </lineage>
</organism>
<dbReference type="EMBL" id="LWSA01000147">
    <property type="protein sequence ID" value="OCX72260.1"/>
    <property type="molecule type" value="Genomic_DNA"/>
</dbReference>
<accession>A0A1C2IGY6</accession>
<dbReference type="eggNOG" id="ENOG5031FDX">
    <property type="taxonomic scope" value="Bacteria"/>
</dbReference>
<dbReference type="Proteomes" id="UP000094893">
    <property type="component" value="Unassembled WGS sequence"/>
</dbReference>
<dbReference type="STRING" id="930.GCA_002079865_02469"/>
<dbReference type="AlphaFoldDB" id="A0A1C2IGY6"/>
<evidence type="ECO:0008006" key="5">
    <source>
        <dbReference type="Google" id="ProtNLM"/>
    </source>
</evidence>
<dbReference type="OrthoDB" id="5297661at2"/>
<reference evidence="2 3" key="1">
    <citation type="journal article" date="2016" name="Int. J. Mol. Sci.">
        <title>Comparative genomics of the extreme acidophile Acidithiobacillus thiooxidans reveals intraspecific divergence and niche adaptation.</title>
        <authorList>
            <person name="Zhang X."/>
            <person name="Feng X."/>
            <person name="Tao J."/>
            <person name="Ma L."/>
            <person name="Xiao Y."/>
            <person name="Liang Y."/>
            <person name="Liu X."/>
            <person name="Yin H."/>
        </authorList>
    </citation>
    <scope>NUCLEOTIDE SEQUENCE [LARGE SCALE GENOMIC DNA]</scope>
    <source>
        <strain evidence="1 3">A02</strain>
        <strain evidence="2">DXS-W</strain>
    </source>
</reference>
<dbReference type="EMBL" id="LWRY01000019">
    <property type="protein sequence ID" value="OCX75233.1"/>
    <property type="molecule type" value="Genomic_DNA"/>
</dbReference>
<dbReference type="Proteomes" id="UP000095008">
    <property type="component" value="Unassembled WGS sequence"/>
</dbReference>
<comment type="caution">
    <text evidence="2">The sequence shown here is derived from an EMBL/GenBank/DDBJ whole genome shotgun (WGS) entry which is preliminary data.</text>
</comment>